<reference evidence="2 3" key="1">
    <citation type="submission" date="2015-07" db="EMBL/GenBank/DDBJ databases">
        <title>The genome of the fungus Escovopsis weberi, a specialized disease agent of ant agriculture.</title>
        <authorList>
            <person name="de Man T.J."/>
            <person name="Stajich J.E."/>
            <person name="Kubicek C.P."/>
            <person name="Chenthamara K."/>
            <person name="Atanasova L."/>
            <person name="Druzhinina I.S."/>
            <person name="Birnbaum S."/>
            <person name="Barribeau S.M."/>
            <person name="Teiling C."/>
            <person name="Suen G."/>
            <person name="Currie C."/>
            <person name="Gerardo N.M."/>
        </authorList>
    </citation>
    <scope>NUCLEOTIDE SEQUENCE [LARGE SCALE GENOMIC DNA]</scope>
</reference>
<evidence type="ECO:0000313" key="3">
    <source>
        <dbReference type="Proteomes" id="UP000053831"/>
    </source>
</evidence>
<evidence type="ECO:0000313" key="2">
    <source>
        <dbReference type="EMBL" id="KOS19446.1"/>
    </source>
</evidence>
<dbReference type="AlphaFoldDB" id="A0A0M8MU59"/>
<feature type="compositionally biased region" description="Polar residues" evidence="1">
    <location>
        <begin position="965"/>
        <end position="985"/>
    </location>
</feature>
<keyword evidence="3" id="KW-1185">Reference proteome</keyword>
<name>A0A0M8MU59_ESCWE</name>
<protein>
    <submittedName>
        <fullName evidence="2">Uncharacterized protein</fullName>
    </submittedName>
</protein>
<gene>
    <name evidence="2" type="ORF">ESCO_000226</name>
</gene>
<dbReference type="STRING" id="150374.A0A0M8MU59"/>
<organism evidence="2 3">
    <name type="scientific">Escovopsis weberi</name>
    <dbReference type="NCBI Taxonomy" id="150374"/>
    <lineage>
        <taxon>Eukaryota</taxon>
        <taxon>Fungi</taxon>
        <taxon>Dikarya</taxon>
        <taxon>Ascomycota</taxon>
        <taxon>Pezizomycotina</taxon>
        <taxon>Sordariomycetes</taxon>
        <taxon>Hypocreomycetidae</taxon>
        <taxon>Hypocreales</taxon>
        <taxon>Hypocreaceae</taxon>
        <taxon>Escovopsis</taxon>
    </lineage>
</organism>
<feature type="region of interest" description="Disordered" evidence="1">
    <location>
        <begin position="834"/>
        <end position="871"/>
    </location>
</feature>
<feature type="compositionally biased region" description="Basic and acidic residues" evidence="1">
    <location>
        <begin position="926"/>
        <end position="937"/>
    </location>
</feature>
<feature type="region of interest" description="Disordered" evidence="1">
    <location>
        <begin position="926"/>
        <end position="985"/>
    </location>
</feature>
<comment type="caution">
    <text evidence="2">The sequence shown here is derived from an EMBL/GenBank/DDBJ whole genome shotgun (WGS) entry which is preliminary data.</text>
</comment>
<evidence type="ECO:0000256" key="1">
    <source>
        <dbReference type="SAM" id="MobiDB-lite"/>
    </source>
</evidence>
<sequence>MARSTPKGIATIEEYGRYHYKGSTIPLPQVLLPWAINFLADEDVDRTVGWTEKFAELTEYLAHLHYTFSLEDWGPQMKEAVDMLNTHRIFGNYYYGHPKLNLDFTVNAWPKESRRLPRLPGPDMELRRESDGQKELNGPRLLQHLDIVSAHDQQYEMPVDILKKCYLQPYLTDALAMWNAGLPAAHMDSINLAHHENKYYEAGMENGIVRLARFLNGDIGRFRYNPQDVTESEGSRVAKRASLLSFAMFRGAKRAAIQQCLNVFNGSENRKMCTPWRTLNLPAPQRKQKPDAGIIFSNHLIKDAPPERERRDPWAYTRAHRRYRKEEEAWAAWTREHTLKVAWKLKLSERGGGPVMELPKTWKGLYPPDVMDLEMKRRYELLRRCQIIRQGLKRAARRAPRPFISGLIEMVDAGSRGEELQGLDLRFAAHEFTPECAAELALIRPTEAAWLEYIYQPSRNRPTEPKEPIDSVGAILISRVKEMLRDVSPVSLFGDLKPKSMKEFLNGLNGACGGPIGRHRFTESEVRDLASTLHSMKILKVLRQRRGELQFARPETEFHPEILIVWPGSAKQKADAAEVGEDGRAADGKSVAASKSSHLTVPASIDDFMEYPEQMPRKKDVLSLEDYILNPTNNPEDQERTNNLFRCLAYRLGLSLRGLKAIRRQDIGIIRNPDLQIQNADFLGTMVSIWTKDTRTRPNNPRKNPRKVGTHRETLTAPDVVKMADPEHFREEWLVDEWPGEHQARGIVRRNLVRELSENKTMIWPVQLPYDRWTKEYAVPNPNPQISLPDEYVGKEKSVLRREPIWTFGHTSRKPRAHLFWDVNSWPLSALSRETRERVRRRGPKNQHDQRGQKQGSGGEERPSNSRPSKIRYWKKAEEKRVFVPGAQEFWLGDTPLQRKVIEQRFRERFERRKPKKRTWTERVADALFGQEEKPTSPEDFALPDVDPSSIPESRPAKRPRLNESFESVGSSQVPQCPIGPSSSFSSALNGGIPGGEKTLSSLDAGLTITGADNKVLRYEAPGSAKAMRLLEKLRVEKGRASVTYKIPEGGQDDDPPLIIYYKPEVIVEM</sequence>
<accession>A0A0M8MU59</accession>
<dbReference type="OrthoDB" id="5422628at2759"/>
<feature type="region of interest" description="Disordered" evidence="1">
    <location>
        <begin position="693"/>
        <end position="712"/>
    </location>
</feature>
<proteinExistence type="predicted"/>
<dbReference type="Proteomes" id="UP000053831">
    <property type="component" value="Unassembled WGS sequence"/>
</dbReference>
<dbReference type="EMBL" id="LGSR01000020">
    <property type="protein sequence ID" value="KOS19446.1"/>
    <property type="molecule type" value="Genomic_DNA"/>
</dbReference>